<dbReference type="PRINTS" id="PR00313">
    <property type="entry name" value="CABNDNGRPT"/>
</dbReference>
<keyword evidence="2" id="KW-0964">Secreted</keyword>
<dbReference type="Proteomes" id="UP001602245">
    <property type="component" value="Unassembled WGS sequence"/>
</dbReference>
<reference evidence="4 5" key="1">
    <citation type="submission" date="2024-10" db="EMBL/GenBank/DDBJ databases">
        <title>The Natural Products Discovery Center: Release of the First 8490 Sequenced Strains for Exploring Actinobacteria Biosynthetic Diversity.</title>
        <authorList>
            <person name="Kalkreuter E."/>
            <person name="Kautsar S.A."/>
            <person name="Yang D."/>
            <person name="Bader C.D."/>
            <person name="Teijaro C.N."/>
            <person name="Fluegel L."/>
            <person name="Davis C.M."/>
            <person name="Simpson J.R."/>
            <person name="Lauterbach L."/>
            <person name="Steele A.D."/>
            <person name="Gui C."/>
            <person name="Meng S."/>
            <person name="Li G."/>
            <person name="Viehrig K."/>
            <person name="Ye F."/>
            <person name="Su P."/>
            <person name="Kiefer A.F."/>
            <person name="Nichols A."/>
            <person name="Cepeda A.J."/>
            <person name="Yan W."/>
            <person name="Fan B."/>
            <person name="Jiang Y."/>
            <person name="Adhikari A."/>
            <person name="Zheng C.-J."/>
            <person name="Schuster L."/>
            <person name="Cowan T.M."/>
            <person name="Smanski M.J."/>
            <person name="Chevrette M.G."/>
            <person name="De Carvalho L.P.S."/>
            <person name="Shen B."/>
        </authorList>
    </citation>
    <scope>NUCLEOTIDE SEQUENCE [LARGE SCALE GENOMIC DNA]</scope>
    <source>
        <strain evidence="4 5">NPDC000087</strain>
    </source>
</reference>
<evidence type="ECO:0000313" key="5">
    <source>
        <dbReference type="Proteomes" id="UP001602245"/>
    </source>
</evidence>
<dbReference type="SUPFAM" id="SSF51120">
    <property type="entry name" value="beta-Roll"/>
    <property type="match status" value="3"/>
</dbReference>
<keyword evidence="5" id="KW-1185">Reference proteome</keyword>
<protein>
    <submittedName>
        <fullName evidence="4">Calcium-binding protein</fullName>
    </submittedName>
</protein>
<dbReference type="PANTHER" id="PTHR38340">
    <property type="entry name" value="S-LAYER PROTEIN"/>
    <property type="match status" value="1"/>
</dbReference>
<evidence type="ECO:0000256" key="2">
    <source>
        <dbReference type="ARBA" id="ARBA00022525"/>
    </source>
</evidence>
<dbReference type="Gene3D" id="2.150.10.10">
    <property type="entry name" value="Serralysin-like metalloprotease, C-terminal"/>
    <property type="match status" value="3"/>
</dbReference>
<name>A0ABW6WMC4_9ACTN</name>
<dbReference type="InterPro" id="IPR001343">
    <property type="entry name" value="Hemolysn_Ca-bd"/>
</dbReference>
<proteinExistence type="predicted"/>
<dbReference type="EMBL" id="JBIAZU010000006">
    <property type="protein sequence ID" value="MFF5294442.1"/>
    <property type="molecule type" value="Genomic_DNA"/>
</dbReference>
<accession>A0ABW6WMC4</accession>
<feature type="chain" id="PRO_5045891406" evidence="3">
    <location>
        <begin position="30"/>
        <end position="382"/>
    </location>
</feature>
<keyword evidence="3" id="KW-0732">Signal</keyword>
<dbReference type="RefSeq" id="WP_020514752.1">
    <property type="nucleotide sequence ID" value="NZ_JBIAZU010000006.1"/>
</dbReference>
<dbReference type="InterPro" id="IPR011049">
    <property type="entry name" value="Serralysin-like_metalloprot_C"/>
</dbReference>
<sequence length="382" mass="38369">MSRSAWLTRVGVILLATSAVGWPAAPSSAAGTTGVASVYGLTAARYNGGNSNINNVVVTRSGNTVTFDDRVTIKAGTGCAAVKGDKTKVRCTTKKTPTAVYVYLNDGNDYLRNDSGLAMYATGGMGNDILVGGSSADHLLGNEGNDTLLGGGGNDHLEGDVGDDTFWGGDGNDAAYGMWGNDTMHGGNGDDFLEAFDGNDKLYGDAGVDSLFGENGSDRLEGGAGDDYLAGDNLSGSSGTVSADVILGGPGRDDVDYSSYSKAVTVDLDGAAGDDGQAGEHDTVGADVEDLAGGSGADHLTGNAAANGINGGNGNDVVHGLGGNDTLDGNEGRDTVYGDEGDDLILGWDTPQVADRLDGGPNAAAGDECQPGTADAVVNCER</sequence>
<organism evidence="4 5">
    <name type="scientific">Paractinoplanes globisporus</name>
    <dbReference type="NCBI Taxonomy" id="113565"/>
    <lineage>
        <taxon>Bacteria</taxon>
        <taxon>Bacillati</taxon>
        <taxon>Actinomycetota</taxon>
        <taxon>Actinomycetes</taxon>
        <taxon>Micromonosporales</taxon>
        <taxon>Micromonosporaceae</taxon>
        <taxon>Paractinoplanes</taxon>
    </lineage>
</organism>
<dbReference type="PANTHER" id="PTHR38340:SF1">
    <property type="entry name" value="S-LAYER PROTEIN"/>
    <property type="match status" value="1"/>
</dbReference>
<comment type="caution">
    <text evidence="4">The sequence shown here is derived from an EMBL/GenBank/DDBJ whole genome shotgun (WGS) entry which is preliminary data.</text>
</comment>
<comment type="subcellular location">
    <subcellularLocation>
        <location evidence="1">Secreted</location>
    </subcellularLocation>
</comment>
<dbReference type="PROSITE" id="PS00330">
    <property type="entry name" value="HEMOLYSIN_CALCIUM"/>
    <property type="match status" value="2"/>
</dbReference>
<feature type="signal peptide" evidence="3">
    <location>
        <begin position="1"/>
        <end position="29"/>
    </location>
</feature>
<evidence type="ECO:0000256" key="3">
    <source>
        <dbReference type="SAM" id="SignalP"/>
    </source>
</evidence>
<evidence type="ECO:0000256" key="1">
    <source>
        <dbReference type="ARBA" id="ARBA00004613"/>
    </source>
</evidence>
<dbReference type="InterPro" id="IPR018511">
    <property type="entry name" value="Hemolysin-typ_Ca-bd_CS"/>
</dbReference>
<dbReference type="InterPro" id="IPR050557">
    <property type="entry name" value="RTX_toxin/Mannuronan_C5-epim"/>
</dbReference>
<evidence type="ECO:0000313" key="4">
    <source>
        <dbReference type="EMBL" id="MFF5294442.1"/>
    </source>
</evidence>
<dbReference type="Pfam" id="PF00353">
    <property type="entry name" value="HemolysinCabind"/>
    <property type="match status" value="4"/>
</dbReference>
<gene>
    <name evidence="4" type="ORF">ACFY35_33815</name>
</gene>